<sequence length="304" mass="34227">MSDQIIQVASVEIVPSPQNSKIEQAKSHYQVIVDFIKSVMKEGTDFGVVPGVSKPSLLKPGAEKLAQLFNLRPEFQILESVSDWSGKEHGLEEPVFFYRYKCVLFYPRFPKDGEISKPVGEGIGSCNSLEKKYRYRRQSRVCPKCGQETIFTANDGSFYCWAKKGGCNAKYAANDEAIISQPTGLVKNPDVYEQINTIDKMAQKRSMVAAVLVTCGVSEFFTSDMEDMTSTNANNTNTNNTKNSSVEREILREKIGVLVGKLGWTLEQAKAFVKQQYDVWSRDEMSDSQMQDCVKKLEERLSKM</sequence>
<gene>
    <name evidence="1" type="ORF">DA73_0224245</name>
</gene>
<accession>A0A0C1QWJ7</accession>
<protein>
    <submittedName>
        <fullName evidence="1">Uncharacterized protein</fullName>
    </submittedName>
</protein>
<dbReference type="STRING" id="1479485.DA73_0224245"/>
<reference evidence="1" key="1">
    <citation type="journal article" date="2015" name="Genome Announc.">
        <title>Draft Genome Sequence of Tolypothrix boutellei Strain VB521301.</title>
        <authorList>
            <person name="Chandrababunaidu M.M."/>
            <person name="Singh D."/>
            <person name="Sen D."/>
            <person name="Bhan S."/>
            <person name="Das S."/>
            <person name="Gupta A."/>
            <person name="Adhikary S.P."/>
            <person name="Tripathy S."/>
        </authorList>
    </citation>
    <scope>NUCLEOTIDE SEQUENCE</scope>
    <source>
        <strain evidence="1">VB521301</strain>
    </source>
</reference>
<organism evidence="1">
    <name type="scientific">Tolypothrix bouteillei VB521301</name>
    <dbReference type="NCBI Taxonomy" id="1479485"/>
    <lineage>
        <taxon>Bacteria</taxon>
        <taxon>Bacillati</taxon>
        <taxon>Cyanobacteriota</taxon>
        <taxon>Cyanophyceae</taxon>
        <taxon>Nostocales</taxon>
        <taxon>Tolypothrichaceae</taxon>
        <taxon>Tolypothrix</taxon>
    </lineage>
</organism>
<name>A0A0C1QWJ7_9CYAN</name>
<comment type="caution">
    <text evidence="1">The sequence shown here is derived from an EMBL/GenBank/DDBJ whole genome shotgun (WGS) entry which is preliminary data.</text>
</comment>
<dbReference type="AlphaFoldDB" id="A0A0C1QWJ7"/>
<proteinExistence type="predicted"/>
<evidence type="ECO:0000313" key="1">
    <source>
        <dbReference type="EMBL" id="KIE09859.1"/>
    </source>
</evidence>
<dbReference type="EMBL" id="JHEG02000053">
    <property type="protein sequence ID" value="KIE09859.1"/>
    <property type="molecule type" value="Genomic_DNA"/>
</dbReference>
<dbReference type="OrthoDB" id="423960at2"/>